<dbReference type="InterPro" id="IPR036230">
    <property type="entry name" value="LeuA_allosteric_dom_sf"/>
</dbReference>
<dbReference type="Proteomes" id="UP000777265">
    <property type="component" value="Unassembled WGS sequence"/>
</dbReference>
<evidence type="ECO:0000313" key="11">
    <source>
        <dbReference type="EMBL" id="NLW35251.1"/>
    </source>
</evidence>
<dbReference type="SMART" id="SM00917">
    <property type="entry name" value="LeuA_dimer"/>
    <property type="match status" value="1"/>
</dbReference>
<accession>A0A971S0M3</accession>
<comment type="caution">
    <text evidence="11">The sequence shown here is derived from an EMBL/GenBank/DDBJ whole genome shotgun (WGS) entry which is preliminary data.</text>
</comment>
<dbReference type="Pfam" id="PF22617">
    <property type="entry name" value="HCS_D2"/>
    <property type="match status" value="1"/>
</dbReference>
<reference evidence="11" key="2">
    <citation type="submission" date="2020-01" db="EMBL/GenBank/DDBJ databases">
        <authorList>
            <person name="Campanaro S."/>
        </authorList>
    </citation>
    <scope>NUCLEOTIDE SEQUENCE</scope>
    <source>
        <strain evidence="11">AS06rmzACSIP_7</strain>
    </source>
</reference>
<dbReference type="PROSITE" id="PS50991">
    <property type="entry name" value="PYR_CT"/>
    <property type="match status" value="1"/>
</dbReference>
<dbReference type="PANTHER" id="PTHR43538">
    <property type="entry name" value="ALPHA-IPM SYNTHASE/HOMOCITRATE SYNTHASE"/>
    <property type="match status" value="1"/>
</dbReference>
<dbReference type="InterPro" id="IPR000891">
    <property type="entry name" value="PYR_CT"/>
</dbReference>
<dbReference type="Gene3D" id="3.30.160.270">
    <property type="match status" value="1"/>
</dbReference>
<dbReference type="Pfam" id="PF00682">
    <property type="entry name" value="HMGL-like"/>
    <property type="match status" value="1"/>
</dbReference>
<dbReference type="InterPro" id="IPR054691">
    <property type="entry name" value="LeuA/HCS_post-cat"/>
</dbReference>
<gene>
    <name evidence="11" type="ORF">GXY80_07195</name>
</gene>
<feature type="domain" description="Pyruvate carboxyltransferase" evidence="10">
    <location>
        <begin position="3"/>
        <end position="265"/>
    </location>
</feature>
<evidence type="ECO:0000256" key="1">
    <source>
        <dbReference type="ARBA" id="ARBA00004743"/>
    </source>
</evidence>
<evidence type="ECO:0000256" key="3">
    <source>
        <dbReference type="ARBA" id="ARBA00022605"/>
    </source>
</evidence>
<evidence type="ECO:0000256" key="4">
    <source>
        <dbReference type="ARBA" id="ARBA00022624"/>
    </source>
</evidence>
<dbReference type="Gene3D" id="1.10.238.260">
    <property type="match status" value="1"/>
</dbReference>
<evidence type="ECO:0000256" key="9">
    <source>
        <dbReference type="RuleBase" id="RU003523"/>
    </source>
</evidence>
<dbReference type="EC" id="2.3.3.21" evidence="8"/>
<proteinExistence type="inferred from homology"/>
<dbReference type="NCBIfam" id="TIGR00977">
    <property type="entry name" value="citramal_synth"/>
    <property type="match status" value="1"/>
</dbReference>
<dbReference type="PANTHER" id="PTHR43538:SF1">
    <property type="entry name" value="(R)-CITRAMALATE SYNTHASE"/>
    <property type="match status" value="1"/>
</dbReference>
<comment type="catalytic activity">
    <reaction evidence="7">
        <text>pyruvate + acetyl-CoA + H2O = (3R)-citramalate + CoA + H(+)</text>
        <dbReference type="Rhea" id="RHEA:19045"/>
        <dbReference type="ChEBI" id="CHEBI:15361"/>
        <dbReference type="ChEBI" id="CHEBI:15377"/>
        <dbReference type="ChEBI" id="CHEBI:15378"/>
        <dbReference type="ChEBI" id="CHEBI:30934"/>
        <dbReference type="ChEBI" id="CHEBI:57287"/>
        <dbReference type="ChEBI" id="CHEBI:57288"/>
        <dbReference type="EC" id="2.3.3.21"/>
    </reaction>
</comment>
<evidence type="ECO:0000259" key="10">
    <source>
        <dbReference type="PROSITE" id="PS50991"/>
    </source>
</evidence>
<keyword evidence="4" id="KW-0412">Isoleucine biosynthesis</keyword>
<protein>
    <recommendedName>
        <fullName evidence="8">Citramalate synthase</fullName>
        <ecNumber evidence="8">2.3.3.21</ecNumber>
    </recommendedName>
</protein>
<comment type="similarity">
    <text evidence="2 9">Belongs to the alpha-IPM synthase/homocitrate synthase family.</text>
</comment>
<evidence type="ECO:0000313" key="12">
    <source>
        <dbReference type="Proteomes" id="UP000777265"/>
    </source>
</evidence>
<dbReference type="Pfam" id="PF08502">
    <property type="entry name" value="LeuA_dimer"/>
    <property type="match status" value="1"/>
</dbReference>
<dbReference type="AlphaFoldDB" id="A0A971S0M3"/>
<keyword evidence="6" id="KW-0100">Branched-chain amino acid biosynthesis</keyword>
<dbReference type="InterPro" id="IPR002034">
    <property type="entry name" value="AIPM/Hcit_synth_CS"/>
</dbReference>
<dbReference type="InterPro" id="IPR005675">
    <property type="entry name" value="Citramal_synthase"/>
</dbReference>
<evidence type="ECO:0000256" key="5">
    <source>
        <dbReference type="ARBA" id="ARBA00022679"/>
    </source>
</evidence>
<dbReference type="InterPro" id="IPR013785">
    <property type="entry name" value="Aldolase_TIM"/>
</dbReference>
<dbReference type="Gene3D" id="3.20.20.70">
    <property type="entry name" value="Aldolase class I"/>
    <property type="match status" value="1"/>
</dbReference>
<evidence type="ECO:0000256" key="7">
    <source>
        <dbReference type="ARBA" id="ARBA00048263"/>
    </source>
</evidence>
<comment type="pathway">
    <text evidence="1">Amino-acid biosynthesis; L-isoleucine biosynthesis; 2-oxobutanoate from pyruvate: step 1/3.</text>
</comment>
<keyword evidence="3" id="KW-0028">Amino-acid biosynthesis</keyword>
<dbReference type="GO" id="GO:0009097">
    <property type="term" value="P:isoleucine biosynthetic process"/>
    <property type="evidence" value="ECO:0007669"/>
    <property type="project" value="UniProtKB-UniRule"/>
</dbReference>
<dbReference type="GO" id="GO:0043714">
    <property type="term" value="F:(R)-citramalate synthase activity"/>
    <property type="evidence" value="ECO:0007669"/>
    <property type="project" value="UniProtKB-UniRule"/>
</dbReference>
<dbReference type="InterPro" id="IPR013709">
    <property type="entry name" value="2-isopropylmalate_synth_dimer"/>
</dbReference>
<dbReference type="EMBL" id="JAAYEE010000116">
    <property type="protein sequence ID" value="NLW35251.1"/>
    <property type="molecule type" value="Genomic_DNA"/>
</dbReference>
<evidence type="ECO:0000256" key="8">
    <source>
        <dbReference type="NCBIfam" id="TIGR00977"/>
    </source>
</evidence>
<dbReference type="SUPFAM" id="SSF110921">
    <property type="entry name" value="2-isopropylmalate synthase LeuA, allosteric (dimerisation) domain"/>
    <property type="match status" value="1"/>
</dbReference>
<dbReference type="GO" id="GO:0003852">
    <property type="term" value="F:2-isopropylmalate synthase activity"/>
    <property type="evidence" value="ECO:0007669"/>
    <property type="project" value="InterPro"/>
</dbReference>
<dbReference type="GO" id="GO:0009098">
    <property type="term" value="P:L-leucine biosynthetic process"/>
    <property type="evidence" value="ECO:0007669"/>
    <property type="project" value="InterPro"/>
</dbReference>
<dbReference type="PROSITE" id="PS00815">
    <property type="entry name" value="AIPM_HOMOCIT_SYNTH_1"/>
    <property type="match status" value="1"/>
</dbReference>
<evidence type="ECO:0000256" key="2">
    <source>
        <dbReference type="ARBA" id="ARBA00006154"/>
    </source>
</evidence>
<keyword evidence="5 9" id="KW-0808">Transferase</keyword>
<sequence length="523" mass="58659">MRVEFYDTTLRDGAQSEDIALSLTDKLRITEKLDEFGMHFIEGGWPGSNPKDLQYFKEVKKLSLKNSKIVAFSSTMKPHARPDEDEIIKAIFDADTEHVTIVGKSWDLHVIDALKVSLDTNLRMIDRTIAYLKRHGKTVFFDAEHFFDGYRKNTLYAMKVVETAIGAGADVVVLCDTNGGSMPYDVYDIVGKVRGTVRVKLGIHTHNDTENAAANSLMAVKAGCRHIQGTVNGYGERCGNANLCSIIPNLILKMGYEGIEQERLVHLRDLSLFVDEMANFLPDKHRPYVGESAFAHKGGIHVSAIRRNPETYEHLKPELVGNTQRVLISDLSGESSILYKAKEFNIDIEKDKKLVKEVVKKVKDLEMYGYQYEGAEGSLELLIKKTFGIHKKYFDLIGFRIMVEKKEKSPPVSEATILVRVGDRVEHTAALGIGPVDALDHALRKALHKFYPALKGMNLMDYKVRVLSTKDGTQATTRVLIQSGDGKHTWGTVGVSENIIEASWQALVDGIDYKLLIEEEKDR</sequence>
<reference evidence="11" key="1">
    <citation type="journal article" date="2020" name="Biotechnol. Biofuels">
        <title>New insights from the biogas microbiome by comprehensive genome-resolved metagenomics of nearly 1600 species originating from multiple anaerobic digesters.</title>
        <authorList>
            <person name="Campanaro S."/>
            <person name="Treu L."/>
            <person name="Rodriguez-R L.M."/>
            <person name="Kovalovszki A."/>
            <person name="Ziels R.M."/>
            <person name="Maus I."/>
            <person name="Zhu X."/>
            <person name="Kougias P.G."/>
            <person name="Basile A."/>
            <person name="Luo G."/>
            <person name="Schluter A."/>
            <person name="Konstantinidis K.T."/>
            <person name="Angelidaki I."/>
        </authorList>
    </citation>
    <scope>NUCLEOTIDE SEQUENCE</scope>
    <source>
        <strain evidence="11">AS06rmzACSIP_7</strain>
    </source>
</reference>
<dbReference type="SUPFAM" id="SSF51569">
    <property type="entry name" value="Aldolase"/>
    <property type="match status" value="1"/>
</dbReference>
<name>A0A971S0M3_9BACT</name>
<evidence type="ECO:0000256" key="6">
    <source>
        <dbReference type="ARBA" id="ARBA00023304"/>
    </source>
</evidence>
<dbReference type="CDD" id="cd07941">
    <property type="entry name" value="DRE_TIM_LeuA3"/>
    <property type="match status" value="1"/>
</dbReference>
<organism evidence="11 12">
    <name type="scientific">Syntrophorhabdus aromaticivorans</name>
    <dbReference type="NCBI Taxonomy" id="328301"/>
    <lineage>
        <taxon>Bacteria</taxon>
        <taxon>Pseudomonadati</taxon>
        <taxon>Thermodesulfobacteriota</taxon>
        <taxon>Syntrophorhabdia</taxon>
        <taxon>Syntrophorhabdales</taxon>
        <taxon>Syntrophorhabdaceae</taxon>
        <taxon>Syntrophorhabdus</taxon>
    </lineage>
</organism>